<gene>
    <name evidence="1" type="ORF">H9L24_00530</name>
</gene>
<reference evidence="1 2" key="1">
    <citation type="submission" date="2020-08" db="EMBL/GenBank/DDBJ databases">
        <title>Genome sequence of Acidovorax monticola KACC 19171T.</title>
        <authorList>
            <person name="Hyun D.-W."/>
            <person name="Bae J.-W."/>
        </authorList>
    </citation>
    <scope>NUCLEOTIDE SEQUENCE [LARGE SCALE GENOMIC DNA]</scope>
    <source>
        <strain evidence="1 2">KACC 19171</strain>
    </source>
</reference>
<protein>
    <submittedName>
        <fullName evidence="1">Uncharacterized protein</fullName>
    </submittedName>
</protein>
<organism evidence="1 2">
    <name type="scientific">Paenacidovorax monticola</name>
    <dbReference type="NCBI Taxonomy" id="1926868"/>
    <lineage>
        <taxon>Bacteria</taxon>
        <taxon>Pseudomonadati</taxon>
        <taxon>Pseudomonadota</taxon>
        <taxon>Betaproteobacteria</taxon>
        <taxon>Burkholderiales</taxon>
        <taxon>Comamonadaceae</taxon>
        <taxon>Paenacidovorax</taxon>
    </lineage>
</organism>
<accession>A0A7H0HG84</accession>
<dbReference type="KEGG" id="amon:H9L24_00530"/>
<evidence type="ECO:0000313" key="2">
    <source>
        <dbReference type="Proteomes" id="UP000516057"/>
    </source>
</evidence>
<keyword evidence="2" id="KW-1185">Reference proteome</keyword>
<dbReference type="AlphaFoldDB" id="A0A7H0HG84"/>
<sequence length="108" mass="11696">MADIWLQIASDGALADVQQMQRNVQARQVFFWGQELVLAAMALRHAPADSPRWPEALELAMAETGLPLVGGDMPEGYAAYVARVHALYAQRRLPSGHGNGSSQAEPTP</sequence>
<dbReference type="RefSeq" id="WP_187736533.1">
    <property type="nucleotide sequence ID" value="NZ_CP060790.1"/>
</dbReference>
<name>A0A7H0HG84_9BURK</name>
<dbReference type="EMBL" id="CP060790">
    <property type="protein sequence ID" value="QNP59550.1"/>
    <property type="molecule type" value="Genomic_DNA"/>
</dbReference>
<proteinExistence type="predicted"/>
<evidence type="ECO:0000313" key="1">
    <source>
        <dbReference type="EMBL" id="QNP59550.1"/>
    </source>
</evidence>
<dbReference type="Proteomes" id="UP000516057">
    <property type="component" value="Chromosome"/>
</dbReference>